<evidence type="ECO:0000313" key="4">
    <source>
        <dbReference type="EMBL" id="MDU0200138.1"/>
    </source>
</evidence>
<dbReference type="EMBL" id="JAWCUD010000001">
    <property type="protein sequence ID" value="MDU0200138.1"/>
    <property type="molecule type" value="Genomic_DNA"/>
</dbReference>
<evidence type="ECO:0000259" key="3">
    <source>
        <dbReference type="PROSITE" id="PS50043"/>
    </source>
</evidence>
<evidence type="ECO:0000256" key="2">
    <source>
        <dbReference type="ARBA" id="ARBA00023163"/>
    </source>
</evidence>
<comment type="caution">
    <text evidence="4">The sequence shown here is derived from an EMBL/GenBank/DDBJ whole genome shotgun (WGS) entry which is preliminary data.</text>
</comment>
<accession>A0ABU3R796</accession>
<feature type="domain" description="HTH luxR-type" evidence="3">
    <location>
        <begin position="1"/>
        <end position="61"/>
    </location>
</feature>
<dbReference type="Proteomes" id="UP001260980">
    <property type="component" value="Unassembled WGS sequence"/>
</dbReference>
<reference evidence="4 5" key="1">
    <citation type="submission" date="2023-10" db="EMBL/GenBank/DDBJ databases">
        <title>Paenibacillus strain PFR10 Genome sequencing and assembly.</title>
        <authorList>
            <person name="Kim I."/>
        </authorList>
    </citation>
    <scope>NUCLEOTIDE SEQUENCE [LARGE SCALE GENOMIC DNA]</scope>
    <source>
        <strain evidence="4 5">PFR10</strain>
    </source>
</reference>
<organism evidence="4 5">
    <name type="scientific">Paenibacillus violae</name>
    <dbReference type="NCBI Taxonomy" id="3077234"/>
    <lineage>
        <taxon>Bacteria</taxon>
        <taxon>Bacillati</taxon>
        <taxon>Bacillota</taxon>
        <taxon>Bacilli</taxon>
        <taxon>Bacillales</taxon>
        <taxon>Paenibacillaceae</taxon>
        <taxon>Paenibacillus</taxon>
    </lineage>
</organism>
<dbReference type="PROSITE" id="PS50043">
    <property type="entry name" value="HTH_LUXR_2"/>
    <property type="match status" value="1"/>
</dbReference>
<gene>
    <name evidence="4" type="ORF">RQP52_03500</name>
</gene>
<dbReference type="InterPro" id="IPR036388">
    <property type="entry name" value="WH-like_DNA-bd_sf"/>
</dbReference>
<keyword evidence="5" id="KW-1185">Reference proteome</keyword>
<evidence type="ECO:0000313" key="5">
    <source>
        <dbReference type="Proteomes" id="UP001260980"/>
    </source>
</evidence>
<evidence type="ECO:0000256" key="1">
    <source>
        <dbReference type="ARBA" id="ARBA00023015"/>
    </source>
</evidence>
<proteinExistence type="predicted"/>
<dbReference type="SUPFAM" id="SSF46894">
    <property type="entry name" value="C-terminal effector domain of the bipartite response regulators"/>
    <property type="match status" value="1"/>
</dbReference>
<keyword evidence="1" id="KW-0805">Transcription regulation</keyword>
<sequence length="65" mass="7274">MRITARQKELLQLMIEGFTLHEAAKLMCISPKTATNSLIPVRKSLNVPTTQQAIMLLLRAGKLKL</sequence>
<dbReference type="Gene3D" id="1.10.10.10">
    <property type="entry name" value="Winged helix-like DNA-binding domain superfamily/Winged helix DNA-binding domain"/>
    <property type="match status" value="1"/>
</dbReference>
<protein>
    <submittedName>
        <fullName evidence="4">LuxR C-terminal-related transcriptional regulator</fullName>
    </submittedName>
</protein>
<dbReference type="InterPro" id="IPR000792">
    <property type="entry name" value="Tscrpt_reg_LuxR_C"/>
</dbReference>
<dbReference type="SMART" id="SM00421">
    <property type="entry name" value="HTH_LUXR"/>
    <property type="match status" value="1"/>
</dbReference>
<dbReference type="RefSeq" id="WP_315949490.1">
    <property type="nucleotide sequence ID" value="NZ_JAWCUD010000001.1"/>
</dbReference>
<dbReference type="InterPro" id="IPR016032">
    <property type="entry name" value="Sig_transdc_resp-reg_C-effctor"/>
</dbReference>
<name>A0ABU3R796_9BACL</name>
<keyword evidence="2" id="KW-0804">Transcription</keyword>
<dbReference type="Pfam" id="PF00196">
    <property type="entry name" value="GerE"/>
    <property type="match status" value="1"/>
</dbReference>